<keyword evidence="4" id="KW-1185">Reference proteome</keyword>
<dbReference type="GO" id="GO:0009437">
    <property type="term" value="P:carnitine metabolic process"/>
    <property type="evidence" value="ECO:0007669"/>
    <property type="project" value="TreeGrafter"/>
</dbReference>
<gene>
    <name evidence="3" type="primary">Cpt1a_4</name>
    <name evidence="3" type="ORF">AVEN_69835_1</name>
</gene>
<evidence type="ECO:0000313" key="3">
    <source>
        <dbReference type="EMBL" id="GBN00054.1"/>
    </source>
</evidence>
<keyword evidence="3" id="KW-0808">Transferase</keyword>
<sequence>MEGDERKDAGCFNLTYEAAMMRLFREGRTETVRPVTKESCDFVLSVDNPEIPAKEKLAFLQRACQKHQESYINVMCGKGVDRHIFCLYVLSKHLDVKSPFLKEVLGETWRLSTSQKKQKIGKENQSDGKVISLFVGTFLLSRIRSRVSWGRLIQSINFDDWNGSRCSHPLIYMPM</sequence>
<dbReference type="SUPFAM" id="SSF52777">
    <property type="entry name" value="CoA-dependent acyltransferases"/>
    <property type="match status" value="1"/>
</dbReference>
<dbReference type="InterPro" id="IPR023213">
    <property type="entry name" value="CAT-like_dom_sf"/>
</dbReference>
<dbReference type="GO" id="GO:0004095">
    <property type="term" value="F:carnitine O-palmitoyltransferase activity"/>
    <property type="evidence" value="ECO:0007669"/>
    <property type="project" value="TreeGrafter"/>
</dbReference>
<comment type="caution">
    <text evidence="3">The sequence shown here is derived from an EMBL/GenBank/DDBJ whole genome shotgun (WGS) entry which is preliminary data.</text>
</comment>
<dbReference type="GO" id="GO:0006631">
    <property type="term" value="P:fatty acid metabolic process"/>
    <property type="evidence" value="ECO:0007669"/>
    <property type="project" value="TreeGrafter"/>
</dbReference>
<comment type="similarity">
    <text evidence="1">Belongs to the carnitine/choline acetyltransferase family.</text>
</comment>
<dbReference type="PANTHER" id="PTHR22589:SF31">
    <property type="entry name" value="CARNITINE O-PALMITOYLTRANSFERASE"/>
    <property type="match status" value="1"/>
</dbReference>
<dbReference type="GO" id="GO:0005739">
    <property type="term" value="C:mitochondrion"/>
    <property type="evidence" value="ECO:0007669"/>
    <property type="project" value="TreeGrafter"/>
</dbReference>
<organism evidence="3 4">
    <name type="scientific">Araneus ventricosus</name>
    <name type="common">Orbweaver spider</name>
    <name type="synonym">Epeira ventricosa</name>
    <dbReference type="NCBI Taxonomy" id="182803"/>
    <lineage>
        <taxon>Eukaryota</taxon>
        <taxon>Metazoa</taxon>
        <taxon>Ecdysozoa</taxon>
        <taxon>Arthropoda</taxon>
        <taxon>Chelicerata</taxon>
        <taxon>Arachnida</taxon>
        <taxon>Araneae</taxon>
        <taxon>Araneomorphae</taxon>
        <taxon>Entelegynae</taxon>
        <taxon>Araneoidea</taxon>
        <taxon>Araneidae</taxon>
        <taxon>Araneus</taxon>
    </lineage>
</organism>
<name>A0A4Y2KBI2_ARAVE</name>
<dbReference type="EMBL" id="BGPR01004476">
    <property type="protein sequence ID" value="GBN00054.1"/>
    <property type="molecule type" value="Genomic_DNA"/>
</dbReference>
<evidence type="ECO:0000256" key="1">
    <source>
        <dbReference type="ARBA" id="ARBA00005232"/>
    </source>
</evidence>
<dbReference type="InterPro" id="IPR000542">
    <property type="entry name" value="Carn_acyl_trans"/>
</dbReference>
<evidence type="ECO:0000259" key="2">
    <source>
        <dbReference type="Pfam" id="PF00755"/>
    </source>
</evidence>
<dbReference type="OrthoDB" id="240216at2759"/>
<evidence type="ECO:0000313" key="4">
    <source>
        <dbReference type="Proteomes" id="UP000499080"/>
    </source>
</evidence>
<feature type="domain" description="Choline/carnitine acyltransferase" evidence="2">
    <location>
        <begin position="7"/>
        <end position="118"/>
    </location>
</feature>
<dbReference type="InterPro" id="IPR039551">
    <property type="entry name" value="Cho/carn_acyl_trans"/>
</dbReference>
<dbReference type="Pfam" id="PF00755">
    <property type="entry name" value="Carn_acyltransf"/>
    <property type="match status" value="1"/>
</dbReference>
<protein>
    <submittedName>
        <fullName evidence="3">Carnitine O-palmitoyltransferase 1, liver isoform</fullName>
    </submittedName>
</protein>
<accession>A0A4Y2KBI2</accession>
<dbReference type="PANTHER" id="PTHR22589">
    <property type="entry name" value="CARNITINE O-ACYLTRANSFERASE"/>
    <property type="match status" value="1"/>
</dbReference>
<reference evidence="3 4" key="1">
    <citation type="journal article" date="2019" name="Sci. Rep.">
        <title>Orb-weaving spider Araneus ventricosus genome elucidates the spidroin gene catalogue.</title>
        <authorList>
            <person name="Kono N."/>
            <person name="Nakamura H."/>
            <person name="Ohtoshi R."/>
            <person name="Moran D.A.P."/>
            <person name="Shinohara A."/>
            <person name="Yoshida Y."/>
            <person name="Fujiwara M."/>
            <person name="Mori M."/>
            <person name="Tomita M."/>
            <person name="Arakawa K."/>
        </authorList>
    </citation>
    <scope>NUCLEOTIDE SEQUENCE [LARGE SCALE GENOMIC DNA]</scope>
</reference>
<proteinExistence type="inferred from homology"/>
<dbReference type="Proteomes" id="UP000499080">
    <property type="component" value="Unassembled WGS sequence"/>
</dbReference>
<dbReference type="Gene3D" id="3.30.559.10">
    <property type="entry name" value="Chloramphenicol acetyltransferase-like domain"/>
    <property type="match status" value="1"/>
</dbReference>
<dbReference type="AlphaFoldDB" id="A0A4Y2KBI2"/>